<dbReference type="InterPro" id="IPR014755">
    <property type="entry name" value="Cu-Rt/internalin_Ig-like"/>
</dbReference>
<protein>
    <submittedName>
        <fullName evidence="4">T9SS type A sorting domain-containing protein</fullName>
    </submittedName>
</protein>
<dbReference type="Gene3D" id="2.60.40.1220">
    <property type="match status" value="1"/>
</dbReference>
<dbReference type="AlphaFoldDB" id="A0A933SEJ9"/>
<dbReference type="InterPro" id="IPR026444">
    <property type="entry name" value="Secre_tail"/>
</dbReference>
<sequence>MTKLFTRLIMGVAAFLCIAGIASAAQYPPGPGGAFPDTLKIENLQNSAAVPFPATADTVYGISGIITGFDAKATGYAFYIQSSTGAKFTGIDIFTGSFNKNAAPWSLALGDSVVCYGKKQEFQGETELEGYDNAQGTDDCIVRRVSSGNALPAFTVLSSTQARETPTNTTMEEYEGMLVRVNQSGAGTMKVARTVGLSTNSFILVDSAAPSDSIFIDGNTLATYPAPAVNSVINRVQGIVNQRTRGYRIQLRDGNDIVTNTPPNVTDAYPVADDQIRVTFDRDVTTATATDINNYSLASFGTVDAAVMDGQSAAIITVTNGLPHGAPETVTVSGIAGFVNNVAMTSGQSRTFINGVLTCAEIQAPNPDSLAGTPCLDKSRFAGAFGQTNQGNLGTRCTVKGVSIAKYTTLDYLADAAGGARSGLVAFGSPIPIVVGRQYMLVGQVQEFFGETEFSSIVKAYDLGAASGPGAVTPLLGSIDHDGCDATQTLDDAEDYEGMLVKVNYGKVILAEGLVTPPTTGFHISNIAGTDTIFVSNLNGVLNPFVHPTMGTTVQVTGVLHYANNSFRICPRNYSDIVDLGVGAGVGNNSPKVHFSVVQNPSARPRLAFGLPQASDVELGVYDVTGRQIVTLEKGHLPAGEYSRAWDGRSAAGSKVGPGVYFYRLTVNGQTFSTRSIKLQ</sequence>
<dbReference type="Pfam" id="PF13860">
    <property type="entry name" value="FlgD_ig"/>
    <property type="match status" value="1"/>
</dbReference>
<evidence type="ECO:0000313" key="4">
    <source>
        <dbReference type="EMBL" id="MBI5168549.1"/>
    </source>
</evidence>
<evidence type="ECO:0000256" key="2">
    <source>
        <dbReference type="SAM" id="SignalP"/>
    </source>
</evidence>
<dbReference type="NCBIfam" id="TIGR04183">
    <property type="entry name" value="Por_Secre_tail"/>
    <property type="match status" value="1"/>
</dbReference>
<feature type="signal peptide" evidence="2">
    <location>
        <begin position="1"/>
        <end position="24"/>
    </location>
</feature>
<dbReference type="Proteomes" id="UP000696931">
    <property type="component" value="Unassembled WGS sequence"/>
</dbReference>
<dbReference type="EMBL" id="JACRIW010000030">
    <property type="protein sequence ID" value="MBI5168549.1"/>
    <property type="molecule type" value="Genomic_DNA"/>
</dbReference>
<dbReference type="Gene3D" id="2.60.40.4070">
    <property type="match status" value="1"/>
</dbReference>
<evidence type="ECO:0000259" key="3">
    <source>
        <dbReference type="Pfam" id="PF13860"/>
    </source>
</evidence>
<feature type="chain" id="PRO_5038010096" evidence="2">
    <location>
        <begin position="25"/>
        <end position="680"/>
    </location>
</feature>
<proteinExistence type="predicted"/>
<gene>
    <name evidence="4" type="ORF">HZA61_03580</name>
</gene>
<comment type="caution">
    <text evidence="4">The sequence shown here is derived from an EMBL/GenBank/DDBJ whole genome shotgun (WGS) entry which is preliminary data.</text>
</comment>
<reference evidence="4" key="1">
    <citation type="submission" date="2020-07" db="EMBL/GenBank/DDBJ databases">
        <title>Huge and variable diversity of episymbiotic CPR bacteria and DPANN archaea in groundwater ecosystems.</title>
        <authorList>
            <person name="He C.Y."/>
            <person name="Keren R."/>
            <person name="Whittaker M."/>
            <person name="Farag I.F."/>
            <person name="Doudna J."/>
            <person name="Cate J.H.D."/>
            <person name="Banfield J.F."/>
        </authorList>
    </citation>
    <scope>NUCLEOTIDE SEQUENCE</scope>
    <source>
        <strain evidence="4">NC_groundwater_1813_Pr3_B-0.1um_71_17</strain>
    </source>
</reference>
<evidence type="ECO:0000256" key="1">
    <source>
        <dbReference type="ARBA" id="ARBA00022729"/>
    </source>
</evidence>
<evidence type="ECO:0000313" key="5">
    <source>
        <dbReference type="Proteomes" id="UP000696931"/>
    </source>
</evidence>
<keyword evidence="1 2" id="KW-0732">Signal</keyword>
<organism evidence="4 5">
    <name type="scientific">Eiseniibacteriota bacterium</name>
    <dbReference type="NCBI Taxonomy" id="2212470"/>
    <lineage>
        <taxon>Bacteria</taxon>
        <taxon>Candidatus Eiseniibacteriota</taxon>
    </lineage>
</organism>
<accession>A0A933SEJ9</accession>
<name>A0A933SEJ9_UNCEI</name>
<feature type="domain" description="FlgD/Vpr Ig-like" evidence="3">
    <location>
        <begin position="611"/>
        <end position="667"/>
    </location>
</feature>
<dbReference type="InterPro" id="IPR025965">
    <property type="entry name" value="FlgD/Vpr_Ig-like"/>
</dbReference>